<keyword evidence="2" id="KW-1185">Reference proteome</keyword>
<protein>
    <submittedName>
        <fullName evidence="1">ABC transporter permease</fullName>
    </submittedName>
</protein>
<comment type="caution">
    <text evidence="1">The sequence shown here is derived from an EMBL/GenBank/DDBJ whole genome shotgun (WGS) entry which is preliminary data.</text>
</comment>
<proteinExistence type="predicted"/>
<reference evidence="1 2" key="1">
    <citation type="submission" date="2018-03" db="EMBL/GenBank/DDBJ databases">
        <title>Brevisbacillus phylogenomics.</title>
        <authorList>
            <person name="Dunlap C."/>
        </authorList>
    </citation>
    <scope>NUCLEOTIDE SEQUENCE [LARGE SCALE GENOMIC DNA]</scope>
    <source>
        <strain evidence="1 2">NRRL B-41110</strain>
    </source>
</reference>
<accession>A0ABX5FL73</accession>
<organism evidence="1 2">
    <name type="scientific">Brevibacillus porteri</name>
    <dbReference type="NCBI Taxonomy" id="2126350"/>
    <lineage>
        <taxon>Bacteria</taxon>
        <taxon>Bacillati</taxon>
        <taxon>Bacillota</taxon>
        <taxon>Bacilli</taxon>
        <taxon>Bacillales</taxon>
        <taxon>Paenibacillaceae</taxon>
        <taxon>Brevibacillus</taxon>
    </lineage>
</organism>
<dbReference type="Proteomes" id="UP000241645">
    <property type="component" value="Unassembled WGS sequence"/>
</dbReference>
<evidence type="ECO:0000313" key="1">
    <source>
        <dbReference type="EMBL" id="PSK07318.1"/>
    </source>
</evidence>
<dbReference type="EMBL" id="PXZO01000042">
    <property type="protein sequence ID" value="PSK07318.1"/>
    <property type="molecule type" value="Genomic_DNA"/>
</dbReference>
<sequence length="73" mass="8714">MDRTFFSFKDVFKKSSFQHQESGEKLKIEGRNVGELHEHQDFEGERLFRCCAIFQDYFVIKNDFLNTSSKTLK</sequence>
<evidence type="ECO:0000313" key="2">
    <source>
        <dbReference type="Proteomes" id="UP000241645"/>
    </source>
</evidence>
<name>A0ABX5FL73_9BACL</name>
<gene>
    <name evidence="1" type="ORF">C7R92_21365</name>
</gene>